<dbReference type="Proteomes" id="UP000494117">
    <property type="component" value="Unassembled WGS sequence"/>
</dbReference>
<name>A0A6S7C6M4_9BURK</name>
<reference evidence="1 2" key="1">
    <citation type="submission" date="2020-04" db="EMBL/GenBank/DDBJ databases">
        <authorList>
            <person name="De Canck E."/>
        </authorList>
    </citation>
    <scope>NUCLEOTIDE SEQUENCE [LARGE SCALE GENOMIC DNA]</scope>
    <source>
        <strain evidence="1 2">LMG 26858</strain>
    </source>
</reference>
<keyword evidence="2" id="KW-1185">Reference proteome</keyword>
<evidence type="ECO:0000313" key="1">
    <source>
        <dbReference type="EMBL" id="CAB3834950.1"/>
    </source>
</evidence>
<dbReference type="RefSeq" id="WP_175205778.1">
    <property type="nucleotide sequence ID" value="NZ_CADILG010000004.1"/>
</dbReference>
<proteinExistence type="predicted"/>
<protein>
    <submittedName>
        <fullName evidence="1">Uncharacterized protein</fullName>
    </submittedName>
</protein>
<sequence length="70" mass="7933">MLKRQPTLKGFLTCWTCNETYADFDLVVSASPCILQCRGCTARVRKVAELRRSWPSTISQPERSELLEAA</sequence>
<dbReference type="AlphaFoldDB" id="A0A6S7C6M4"/>
<accession>A0A6S7C6M4</accession>
<evidence type="ECO:0000313" key="2">
    <source>
        <dbReference type="Proteomes" id="UP000494117"/>
    </source>
</evidence>
<organism evidence="1 2">
    <name type="scientific">Achromobacter anxifer</name>
    <dbReference type="NCBI Taxonomy" id="1287737"/>
    <lineage>
        <taxon>Bacteria</taxon>
        <taxon>Pseudomonadati</taxon>
        <taxon>Pseudomonadota</taxon>
        <taxon>Betaproteobacteria</taxon>
        <taxon>Burkholderiales</taxon>
        <taxon>Alcaligenaceae</taxon>
        <taxon>Achromobacter</taxon>
    </lineage>
</organism>
<gene>
    <name evidence="1" type="ORF">LMG26858_00888</name>
</gene>
<dbReference type="EMBL" id="CADILG010000004">
    <property type="protein sequence ID" value="CAB3834950.1"/>
    <property type="molecule type" value="Genomic_DNA"/>
</dbReference>